<gene>
    <name evidence="1" type="ORF">KUTeg_006471</name>
</gene>
<dbReference type="Proteomes" id="UP001217089">
    <property type="component" value="Unassembled WGS sequence"/>
</dbReference>
<proteinExistence type="predicted"/>
<keyword evidence="2" id="KW-1185">Reference proteome</keyword>
<evidence type="ECO:0000313" key="1">
    <source>
        <dbReference type="EMBL" id="KAJ8316457.1"/>
    </source>
</evidence>
<accession>A0ABQ9FIR6</accession>
<name>A0ABQ9FIR6_TEGGR</name>
<sequence length="140" mass="16042">MKPSQYPLLNTETDEDIRIEINVAKNSSELTSDTGIVKSLKKFSELNKIPYDSHIVQKSPYLDQHGLLRVGGIMNKLKRQCKQKHNSYHNSWKKSHWNPFDSSFSQQDISSRAQSNRRLIKRSSFLLAGGRRAIASCIHS</sequence>
<comment type="caution">
    <text evidence="1">The sequence shown here is derived from an EMBL/GenBank/DDBJ whole genome shotgun (WGS) entry which is preliminary data.</text>
</comment>
<organism evidence="1 2">
    <name type="scientific">Tegillarca granosa</name>
    <name type="common">Malaysian cockle</name>
    <name type="synonym">Anadara granosa</name>
    <dbReference type="NCBI Taxonomy" id="220873"/>
    <lineage>
        <taxon>Eukaryota</taxon>
        <taxon>Metazoa</taxon>
        <taxon>Spiralia</taxon>
        <taxon>Lophotrochozoa</taxon>
        <taxon>Mollusca</taxon>
        <taxon>Bivalvia</taxon>
        <taxon>Autobranchia</taxon>
        <taxon>Pteriomorphia</taxon>
        <taxon>Arcoida</taxon>
        <taxon>Arcoidea</taxon>
        <taxon>Arcidae</taxon>
        <taxon>Tegillarca</taxon>
    </lineage>
</organism>
<reference evidence="1 2" key="1">
    <citation type="submission" date="2022-12" db="EMBL/GenBank/DDBJ databases">
        <title>Chromosome-level genome of Tegillarca granosa.</title>
        <authorList>
            <person name="Kim J."/>
        </authorList>
    </citation>
    <scope>NUCLEOTIDE SEQUENCE [LARGE SCALE GENOMIC DNA]</scope>
    <source>
        <strain evidence="1">Teg-2019</strain>
        <tissue evidence="1">Adductor muscle</tissue>
    </source>
</reference>
<evidence type="ECO:0000313" key="2">
    <source>
        <dbReference type="Proteomes" id="UP001217089"/>
    </source>
</evidence>
<protein>
    <submittedName>
        <fullName evidence="1">Uncharacterized protein</fullName>
    </submittedName>
</protein>
<dbReference type="EMBL" id="JARBDR010000328">
    <property type="protein sequence ID" value="KAJ8316457.1"/>
    <property type="molecule type" value="Genomic_DNA"/>
</dbReference>